<feature type="binding site" evidence="7">
    <location>
        <position position="100"/>
    </location>
    <ligand>
        <name>Zn(2+)</name>
        <dbReference type="ChEBI" id="CHEBI:29105"/>
    </ligand>
</feature>
<dbReference type="InterPro" id="IPR036874">
    <property type="entry name" value="Carbonic_anhydrase_sf"/>
</dbReference>
<dbReference type="Pfam" id="PF00484">
    <property type="entry name" value="Pro_CA"/>
    <property type="match status" value="1"/>
</dbReference>
<dbReference type="Gene3D" id="3.40.1050.10">
    <property type="entry name" value="Carbonic anhydrase"/>
    <property type="match status" value="1"/>
</dbReference>
<dbReference type="GO" id="GO:0008270">
    <property type="term" value="F:zinc ion binding"/>
    <property type="evidence" value="ECO:0007669"/>
    <property type="project" value="InterPro"/>
</dbReference>
<feature type="binding site" evidence="7">
    <location>
        <position position="103"/>
    </location>
    <ligand>
        <name>Zn(2+)</name>
        <dbReference type="ChEBI" id="CHEBI:29105"/>
    </ligand>
</feature>
<protein>
    <recommendedName>
        <fullName evidence="2">carbonic anhydrase</fullName>
        <ecNumber evidence="2">4.2.1.1</ecNumber>
    </recommendedName>
</protein>
<evidence type="ECO:0000256" key="5">
    <source>
        <dbReference type="ARBA" id="ARBA00023239"/>
    </source>
</evidence>
<evidence type="ECO:0000256" key="3">
    <source>
        <dbReference type="ARBA" id="ARBA00022723"/>
    </source>
</evidence>
<comment type="cofactor">
    <cofactor evidence="7">
        <name>Zn(2+)</name>
        <dbReference type="ChEBI" id="CHEBI:29105"/>
    </cofactor>
    <text evidence="7">Binds 1 zinc ion per subunit.</text>
</comment>
<evidence type="ECO:0000313" key="8">
    <source>
        <dbReference type="EMBL" id="XDI37491.1"/>
    </source>
</evidence>
<dbReference type="SUPFAM" id="SSF53056">
    <property type="entry name" value="beta-carbonic anhydrase, cab"/>
    <property type="match status" value="1"/>
</dbReference>
<organism evidence="8">
    <name type="scientific">Alkalihalophilus sp. As8PL</name>
    <dbReference type="NCBI Taxonomy" id="3237103"/>
    <lineage>
        <taxon>Bacteria</taxon>
        <taxon>Bacillati</taxon>
        <taxon>Bacillota</taxon>
        <taxon>Bacilli</taxon>
        <taxon>Bacillales</taxon>
        <taxon>Bacillaceae</taxon>
        <taxon>Alkalihalophilus</taxon>
    </lineage>
</organism>
<keyword evidence="5" id="KW-0456">Lyase</keyword>
<name>A0AB39BW12_9BACI</name>
<gene>
    <name evidence="8" type="ORF">AB3N04_04030</name>
</gene>
<keyword evidence="3 7" id="KW-0479">Metal-binding</keyword>
<keyword evidence="4 7" id="KW-0862">Zinc</keyword>
<dbReference type="EC" id="4.2.1.1" evidence="2"/>
<accession>A0AB39BW12</accession>
<dbReference type="PANTHER" id="PTHR11002">
    <property type="entry name" value="CARBONIC ANHYDRASE"/>
    <property type="match status" value="1"/>
</dbReference>
<dbReference type="RefSeq" id="WP_368504834.1">
    <property type="nucleotide sequence ID" value="NZ_CP162551.1"/>
</dbReference>
<feature type="binding site" evidence="7">
    <location>
        <position position="44"/>
    </location>
    <ligand>
        <name>Zn(2+)</name>
        <dbReference type="ChEBI" id="CHEBI:29105"/>
    </ligand>
</feature>
<dbReference type="PANTHER" id="PTHR11002:SF76">
    <property type="entry name" value="CARBONIC ANHYDRASE"/>
    <property type="match status" value="1"/>
</dbReference>
<dbReference type="SMART" id="SM00947">
    <property type="entry name" value="Pro_CA"/>
    <property type="match status" value="1"/>
</dbReference>
<dbReference type="EMBL" id="CP162551">
    <property type="protein sequence ID" value="XDI37491.1"/>
    <property type="molecule type" value="Genomic_DNA"/>
</dbReference>
<evidence type="ECO:0000256" key="2">
    <source>
        <dbReference type="ARBA" id="ARBA00012925"/>
    </source>
</evidence>
<evidence type="ECO:0000256" key="7">
    <source>
        <dbReference type="PIRSR" id="PIRSR601765-1"/>
    </source>
</evidence>
<evidence type="ECO:0000256" key="6">
    <source>
        <dbReference type="ARBA" id="ARBA00048348"/>
    </source>
</evidence>
<comment type="similarity">
    <text evidence="1">Belongs to the beta-class carbonic anhydrase family.</text>
</comment>
<reference evidence="8" key="1">
    <citation type="submission" date="2024-07" db="EMBL/GenBank/DDBJ databases">
        <title>Identification and characteristics of an arsenic-resistant bacterial isolate, which belongs to a novel species.</title>
        <authorList>
            <person name="Juszczyk A."/>
            <person name="Kowalczyk A."/>
            <person name="Was K."/>
            <person name="Kosowicz W."/>
            <person name="Budzyn A."/>
            <person name="Latowski D."/>
        </authorList>
    </citation>
    <scope>NUCLEOTIDE SEQUENCE</scope>
    <source>
        <strain evidence="8">As8PL</strain>
    </source>
</reference>
<dbReference type="AlphaFoldDB" id="A0AB39BW12"/>
<feature type="binding site" evidence="7">
    <location>
        <position position="46"/>
    </location>
    <ligand>
        <name>Zn(2+)</name>
        <dbReference type="ChEBI" id="CHEBI:29105"/>
    </ligand>
</feature>
<dbReference type="PROSITE" id="PS00704">
    <property type="entry name" value="PROK_CO2_ANHYDRASE_1"/>
    <property type="match status" value="1"/>
</dbReference>
<evidence type="ECO:0000256" key="1">
    <source>
        <dbReference type="ARBA" id="ARBA00006217"/>
    </source>
</evidence>
<evidence type="ECO:0000256" key="4">
    <source>
        <dbReference type="ARBA" id="ARBA00022833"/>
    </source>
</evidence>
<dbReference type="GO" id="GO:0004089">
    <property type="term" value="F:carbonate dehydratase activity"/>
    <property type="evidence" value="ECO:0007669"/>
    <property type="project" value="UniProtKB-EC"/>
</dbReference>
<comment type="catalytic activity">
    <reaction evidence="6">
        <text>hydrogencarbonate + H(+) = CO2 + H2O</text>
        <dbReference type="Rhea" id="RHEA:10748"/>
        <dbReference type="ChEBI" id="CHEBI:15377"/>
        <dbReference type="ChEBI" id="CHEBI:15378"/>
        <dbReference type="ChEBI" id="CHEBI:16526"/>
        <dbReference type="ChEBI" id="CHEBI:17544"/>
        <dbReference type="EC" id="4.2.1.1"/>
    </reaction>
</comment>
<sequence length="184" mass="20740">MILLKTKQLQKQNEAFLIEMRKQDPHFFERLKEGQQPEMFVLACSDSRVSPSVITQMPLGQLFIHRNIANQVNPSDESFTASLYYALKHLKVNDVLILGHTSCGGVKAAAEGNQEAELIPWLQSVRQSIEGVQCTDLCVSGSRQNVKTQMERLKKHPVYEQYGDGVGVQGAIFHVENGEIEWIN</sequence>
<dbReference type="GO" id="GO:0015976">
    <property type="term" value="P:carbon utilization"/>
    <property type="evidence" value="ECO:0007669"/>
    <property type="project" value="InterPro"/>
</dbReference>
<proteinExistence type="inferred from homology"/>
<dbReference type="InterPro" id="IPR001765">
    <property type="entry name" value="Carbonic_anhydrase"/>
</dbReference>
<dbReference type="InterPro" id="IPR015892">
    <property type="entry name" value="Carbonic_anhydrase_CS"/>
</dbReference>